<dbReference type="CDD" id="cd17775">
    <property type="entry name" value="CBS_pair_bact_arch"/>
    <property type="match status" value="1"/>
</dbReference>
<evidence type="ECO:0000313" key="6">
    <source>
        <dbReference type="Proteomes" id="UP000032414"/>
    </source>
</evidence>
<dbReference type="EMBL" id="FMVN01000013">
    <property type="protein sequence ID" value="SCY67902.1"/>
    <property type="molecule type" value="Genomic_DNA"/>
</dbReference>
<protein>
    <submittedName>
        <fullName evidence="5">CBS domain-containing protein</fullName>
    </submittedName>
</protein>
<evidence type="ECO:0000313" key="5">
    <source>
        <dbReference type="EMBL" id="SCY67902.1"/>
    </source>
</evidence>
<reference evidence="4" key="1">
    <citation type="submission" date="2014-09" db="EMBL/GenBank/DDBJ databases">
        <authorList>
            <person name="GOMEZ-VALERO Laura"/>
        </authorList>
    </citation>
    <scope>NUCLEOTIDE SEQUENCE</scope>
    <source>
        <strain evidence="4">ATCC33218</strain>
    </source>
</reference>
<dbReference type="HOGENOM" id="CLU_040681_12_0_6"/>
<sequence length="149" mass="16932">MRIGEYCNREVVIIKSDESVKAAAELMRTHHVGDLVIVEKQNNKQVPIGIITDRDLVIEVMAAGLAPEVLTVRDILTEQLNFVVENDSFFDALDLMRTKKVRRLPVVNHENSLVGIITMDDILDILAEMITQVASIIKLQQRKEIRQRT</sequence>
<dbReference type="InterPro" id="IPR051462">
    <property type="entry name" value="CBS_domain-containing"/>
</dbReference>
<dbReference type="RefSeq" id="WP_045100119.1">
    <property type="nucleotide sequence ID" value="NZ_CP020614.1"/>
</dbReference>
<keyword evidence="1" id="KW-0677">Repeat</keyword>
<dbReference type="InterPro" id="IPR000644">
    <property type="entry name" value="CBS_dom"/>
</dbReference>
<dbReference type="OrthoDB" id="9794094at2"/>
<dbReference type="KEGG" id="tmc:LMI_2722"/>
<keyword evidence="2" id="KW-0129">CBS domain</keyword>
<feature type="domain" description="CBS" evidence="3">
    <location>
        <begin position="76"/>
        <end position="133"/>
    </location>
</feature>
<proteinExistence type="predicted"/>
<dbReference type="PANTHER" id="PTHR48108">
    <property type="entry name" value="CBS DOMAIN-CONTAINING PROTEIN CBSX2, CHLOROPLASTIC"/>
    <property type="match status" value="1"/>
</dbReference>
<dbReference type="Pfam" id="PF00571">
    <property type="entry name" value="CBS"/>
    <property type="match status" value="2"/>
</dbReference>
<dbReference type="PANTHER" id="PTHR48108:SF34">
    <property type="entry name" value="CBS DOMAIN-CONTAINING PROTEIN YHCV"/>
    <property type="match status" value="1"/>
</dbReference>
<dbReference type="InterPro" id="IPR046342">
    <property type="entry name" value="CBS_dom_sf"/>
</dbReference>
<evidence type="ECO:0000259" key="3">
    <source>
        <dbReference type="PROSITE" id="PS51371"/>
    </source>
</evidence>
<dbReference type="PATRIC" id="fig|451.8.peg.2544"/>
<accession>A0A098GHM8</accession>
<dbReference type="Gene3D" id="3.10.580.10">
    <property type="entry name" value="CBS-domain"/>
    <property type="match status" value="1"/>
</dbReference>
<name>A0A098GHM8_LEGMI</name>
<organism evidence="4 6">
    <name type="scientific">Legionella micdadei</name>
    <name type="common">Tatlockia micdadei</name>
    <dbReference type="NCBI Taxonomy" id="451"/>
    <lineage>
        <taxon>Bacteria</taxon>
        <taxon>Pseudomonadati</taxon>
        <taxon>Pseudomonadota</taxon>
        <taxon>Gammaproteobacteria</taxon>
        <taxon>Legionellales</taxon>
        <taxon>Legionellaceae</taxon>
        <taxon>Legionella</taxon>
    </lineage>
</organism>
<dbReference type="SMART" id="SM00116">
    <property type="entry name" value="CBS"/>
    <property type="match status" value="2"/>
</dbReference>
<evidence type="ECO:0000313" key="4">
    <source>
        <dbReference type="EMBL" id="CEG61974.1"/>
    </source>
</evidence>
<dbReference type="PROSITE" id="PS51371">
    <property type="entry name" value="CBS"/>
    <property type="match status" value="2"/>
</dbReference>
<evidence type="ECO:0000256" key="2">
    <source>
        <dbReference type="PROSITE-ProRule" id="PRU00703"/>
    </source>
</evidence>
<gene>
    <name evidence="4" type="ORF">LMI_2722</name>
    <name evidence="5" type="ORF">SAMN02982997_02482</name>
</gene>
<dbReference type="AlphaFoldDB" id="A0A098GHM8"/>
<dbReference type="SUPFAM" id="SSF54631">
    <property type="entry name" value="CBS-domain pair"/>
    <property type="match status" value="1"/>
</dbReference>
<evidence type="ECO:0000256" key="1">
    <source>
        <dbReference type="ARBA" id="ARBA00022737"/>
    </source>
</evidence>
<dbReference type="EMBL" id="LN614830">
    <property type="protein sequence ID" value="CEG61974.1"/>
    <property type="molecule type" value="Genomic_DNA"/>
</dbReference>
<evidence type="ECO:0000313" key="7">
    <source>
        <dbReference type="Proteomes" id="UP000182998"/>
    </source>
</evidence>
<reference evidence="6" key="2">
    <citation type="submission" date="2014-09" db="EMBL/GenBank/DDBJ databases">
        <authorList>
            <person name="Gomez-Valero L."/>
        </authorList>
    </citation>
    <scope>NUCLEOTIDE SEQUENCE [LARGE SCALE GENOMIC DNA]</scope>
    <source>
        <strain evidence="6">ATCC33218</strain>
    </source>
</reference>
<dbReference type="STRING" id="451.B6N58_02625"/>
<reference evidence="5 7" key="3">
    <citation type="submission" date="2016-10" db="EMBL/GenBank/DDBJ databases">
        <authorList>
            <person name="Varghese N."/>
            <person name="Submissions S."/>
        </authorList>
    </citation>
    <scope>NUCLEOTIDE SEQUENCE [LARGE SCALE GENOMIC DNA]</scope>
    <source>
        <strain evidence="5 7">ATCC 33218</strain>
    </source>
</reference>
<keyword evidence="7" id="KW-1185">Reference proteome</keyword>
<feature type="domain" description="CBS" evidence="3">
    <location>
        <begin position="7"/>
        <end position="68"/>
    </location>
</feature>
<dbReference type="Proteomes" id="UP000032414">
    <property type="component" value="Chromosome I"/>
</dbReference>
<dbReference type="Proteomes" id="UP000182998">
    <property type="component" value="Unassembled WGS sequence"/>
</dbReference>